<sequence length="63" mass="7066">MIFSRSVHMAINKKGLILPAIPPVHCSQLILRCHKNNIVLHFHPSCHPMRFTGSLQPVDPSLS</sequence>
<gene>
    <name evidence="1" type="ORF">E2C01_038794</name>
</gene>
<keyword evidence="2" id="KW-1185">Reference proteome</keyword>
<proteinExistence type="predicted"/>
<evidence type="ECO:0000313" key="1">
    <source>
        <dbReference type="EMBL" id="MPC45108.1"/>
    </source>
</evidence>
<dbReference type="EMBL" id="VSRR010006574">
    <property type="protein sequence ID" value="MPC45108.1"/>
    <property type="molecule type" value="Genomic_DNA"/>
</dbReference>
<dbReference type="Proteomes" id="UP000324222">
    <property type="component" value="Unassembled WGS sequence"/>
</dbReference>
<name>A0A5B7FJG7_PORTR</name>
<organism evidence="1 2">
    <name type="scientific">Portunus trituberculatus</name>
    <name type="common">Swimming crab</name>
    <name type="synonym">Neptunus trituberculatus</name>
    <dbReference type="NCBI Taxonomy" id="210409"/>
    <lineage>
        <taxon>Eukaryota</taxon>
        <taxon>Metazoa</taxon>
        <taxon>Ecdysozoa</taxon>
        <taxon>Arthropoda</taxon>
        <taxon>Crustacea</taxon>
        <taxon>Multicrustacea</taxon>
        <taxon>Malacostraca</taxon>
        <taxon>Eumalacostraca</taxon>
        <taxon>Eucarida</taxon>
        <taxon>Decapoda</taxon>
        <taxon>Pleocyemata</taxon>
        <taxon>Brachyura</taxon>
        <taxon>Eubrachyura</taxon>
        <taxon>Portunoidea</taxon>
        <taxon>Portunidae</taxon>
        <taxon>Portuninae</taxon>
        <taxon>Portunus</taxon>
    </lineage>
</organism>
<dbReference type="AlphaFoldDB" id="A0A5B7FJG7"/>
<reference evidence="1 2" key="1">
    <citation type="submission" date="2019-05" db="EMBL/GenBank/DDBJ databases">
        <title>Another draft genome of Portunus trituberculatus and its Hox gene families provides insights of decapod evolution.</title>
        <authorList>
            <person name="Jeong J.-H."/>
            <person name="Song I."/>
            <person name="Kim S."/>
            <person name="Choi T."/>
            <person name="Kim D."/>
            <person name="Ryu S."/>
            <person name="Kim W."/>
        </authorList>
    </citation>
    <scope>NUCLEOTIDE SEQUENCE [LARGE SCALE GENOMIC DNA]</scope>
    <source>
        <tissue evidence="1">Muscle</tissue>
    </source>
</reference>
<comment type="caution">
    <text evidence="1">The sequence shown here is derived from an EMBL/GenBank/DDBJ whole genome shotgun (WGS) entry which is preliminary data.</text>
</comment>
<evidence type="ECO:0000313" key="2">
    <source>
        <dbReference type="Proteomes" id="UP000324222"/>
    </source>
</evidence>
<protein>
    <submittedName>
        <fullName evidence="1">Uncharacterized protein</fullName>
    </submittedName>
</protein>
<accession>A0A5B7FJG7</accession>